<evidence type="ECO:0000256" key="1">
    <source>
        <dbReference type="ARBA" id="ARBA00001954"/>
    </source>
</evidence>
<dbReference type="EMBL" id="VOFY01000001">
    <property type="protein sequence ID" value="KAA8595766.1"/>
    <property type="molecule type" value="Genomic_DNA"/>
</dbReference>
<evidence type="ECO:0000256" key="2">
    <source>
        <dbReference type="ARBA" id="ARBA00008654"/>
    </source>
</evidence>
<evidence type="ECO:0000256" key="6">
    <source>
        <dbReference type="ARBA" id="ARBA00023004"/>
    </source>
</evidence>
<proteinExistence type="inferred from homology"/>
<evidence type="ECO:0000313" key="8">
    <source>
        <dbReference type="EMBL" id="KAA8595766.1"/>
    </source>
</evidence>
<evidence type="ECO:0000256" key="3">
    <source>
        <dbReference type="ARBA" id="ARBA00022723"/>
    </source>
</evidence>
<dbReference type="InterPro" id="IPR038492">
    <property type="entry name" value="GBBH-like_N_sf"/>
</dbReference>
<keyword evidence="6" id="KW-0408">Iron</keyword>
<dbReference type="Gene3D" id="3.30.2020.30">
    <property type="match status" value="1"/>
</dbReference>
<dbReference type="GO" id="GO:0051213">
    <property type="term" value="F:dioxygenase activity"/>
    <property type="evidence" value="ECO:0007669"/>
    <property type="project" value="UniProtKB-KW"/>
</dbReference>
<protein>
    <recommendedName>
        <fullName evidence="7">Gamma-butyrobetaine hydroxylase-like N-terminal domain-containing protein</fullName>
    </recommendedName>
</protein>
<sequence length="195" mass="22062">MACQALRACRRPGRAAGPLPSCLTSMHLRGQHTLGSASLPLAHHSVRHVRALDEERMMEVEWEDGGQSLYPFTWLRDNCQCPLCTLESAQARKLLMSDLDIHTGVNVVEVTNDYKWLKKRCFSAAARQAMQEELFLNSQSQERLCTKTQYKMNEKNTAHSVSSKLGEQRLAALSSRYVSKHKHEKRAELQPGLLS</sequence>
<comment type="cofactor">
    <cofactor evidence="1">
        <name>Fe(2+)</name>
        <dbReference type="ChEBI" id="CHEBI:29033"/>
    </cofactor>
</comment>
<evidence type="ECO:0000313" key="9">
    <source>
        <dbReference type="Proteomes" id="UP000327493"/>
    </source>
</evidence>
<evidence type="ECO:0000259" key="7">
    <source>
        <dbReference type="Pfam" id="PF06155"/>
    </source>
</evidence>
<comment type="similarity">
    <text evidence="2">Belongs to the gamma-BBH/TMLD family.</text>
</comment>
<dbReference type="GO" id="GO:0046872">
    <property type="term" value="F:metal ion binding"/>
    <property type="evidence" value="ECO:0007669"/>
    <property type="project" value="UniProtKB-KW"/>
</dbReference>
<dbReference type="AlphaFoldDB" id="A0A5J5DQZ6"/>
<keyword evidence="4" id="KW-0223">Dioxygenase</keyword>
<keyword evidence="9" id="KW-1185">Reference proteome</keyword>
<reference evidence="8 9" key="1">
    <citation type="submission" date="2019-08" db="EMBL/GenBank/DDBJ databases">
        <title>A chromosome-level genome assembly, high-density linkage maps, and genome scans reveal the genomic architecture of hybrid incompatibilities underlying speciation via character displacement in darters (Percidae: Etheostominae).</title>
        <authorList>
            <person name="Moran R.L."/>
            <person name="Catchen J.M."/>
            <person name="Fuller R.C."/>
        </authorList>
    </citation>
    <scope>NUCLEOTIDE SEQUENCE [LARGE SCALE GENOMIC DNA]</scope>
    <source>
        <strain evidence="8">EspeVRDwgs_2016</strain>
        <tissue evidence="8">Muscle</tissue>
    </source>
</reference>
<dbReference type="Pfam" id="PF06155">
    <property type="entry name" value="GBBH-like_N"/>
    <property type="match status" value="1"/>
</dbReference>
<evidence type="ECO:0000256" key="5">
    <source>
        <dbReference type="ARBA" id="ARBA00023002"/>
    </source>
</evidence>
<keyword evidence="3" id="KW-0479">Metal-binding</keyword>
<name>A0A5J5DQZ6_9PERO</name>
<dbReference type="Proteomes" id="UP000327493">
    <property type="component" value="Chromosome 1"/>
</dbReference>
<dbReference type="FunFam" id="3.30.2020.30:FF:000002">
    <property type="entry name" value="Putative gamma-butyrobetaine dioxygenase"/>
    <property type="match status" value="1"/>
</dbReference>
<evidence type="ECO:0000256" key="4">
    <source>
        <dbReference type="ARBA" id="ARBA00022964"/>
    </source>
</evidence>
<feature type="domain" description="Gamma-butyrobetaine hydroxylase-like N-terminal" evidence="7">
    <location>
        <begin position="52"/>
        <end position="110"/>
    </location>
</feature>
<accession>A0A5J5DQZ6</accession>
<comment type="caution">
    <text evidence="8">The sequence shown here is derived from an EMBL/GenBank/DDBJ whole genome shotgun (WGS) entry which is preliminary data.</text>
</comment>
<gene>
    <name evidence="8" type="ORF">FQN60_011057</name>
</gene>
<keyword evidence="5" id="KW-0560">Oxidoreductase</keyword>
<organism evidence="8 9">
    <name type="scientific">Etheostoma spectabile</name>
    <name type="common">orangethroat darter</name>
    <dbReference type="NCBI Taxonomy" id="54343"/>
    <lineage>
        <taxon>Eukaryota</taxon>
        <taxon>Metazoa</taxon>
        <taxon>Chordata</taxon>
        <taxon>Craniata</taxon>
        <taxon>Vertebrata</taxon>
        <taxon>Euteleostomi</taxon>
        <taxon>Actinopterygii</taxon>
        <taxon>Neopterygii</taxon>
        <taxon>Teleostei</taxon>
        <taxon>Neoteleostei</taxon>
        <taxon>Acanthomorphata</taxon>
        <taxon>Eupercaria</taxon>
        <taxon>Perciformes</taxon>
        <taxon>Percoidei</taxon>
        <taxon>Percidae</taxon>
        <taxon>Etheostomatinae</taxon>
        <taxon>Etheostoma</taxon>
    </lineage>
</organism>
<dbReference type="InterPro" id="IPR010376">
    <property type="entry name" value="GBBH-like_N"/>
</dbReference>